<keyword evidence="4" id="KW-1185">Reference proteome</keyword>
<dbReference type="GO" id="GO:0080043">
    <property type="term" value="F:quercetin 3-O-glucosyltransferase activity"/>
    <property type="evidence" value="ECO:0007669"/>
    <property type="project" value="TreeGrafter"/>
</dbReference>
<evidence type="ECO:0000313" key="4">
    <source>
        <dbReference type="Proteomes" id="UP000634136"/>
    </source>
</evidence>
<proteinExistence type="inferred from homology"/>
<dbReference type="PANTHER" id="PTHR11926">
    <property type="entry name" value="GLUCOSYL/GLUCURONOSYL TRANSFERASES"/>
    <property type="match status" value="1"/>
</dbReference>
<evidence type="ECO:0000256" key="2">
    <source>
        <dbReference type="ARBA" id="ARBA00022679"/>
    </source>
</evidence>
<reference evidence="3" key="1">
    <citation type="submission" date="2020-09" db="EMBL/GenBank/DDBJ databases">
        <title>Genome-Enabled Discovery of Anthraquinone Biosynthesis in Senna tora.</title>
        <authorList>
            <person name="Kang S.-H."/>
            <person name="Pandey R.P."/>
            <person name="Lee C.-M."/>
            <person name="Sim J.-S."/>
            <person name="Jeong J.-T."/>
            <person name="Choi B.-S."/>
            <person name="Jung M."/>
            <person name="Ginzburg D."/>
            <person name="Zhao K."/>
            <person name="Won S.Y."/>
            <person name="Oh T.-J."/>
            <person name="Yu Y."/>
            <person name="Kim N.-H."/>
            <person name="Lee O.R."/>
            <person name="Lee T.-H."/>
            <person name="Bashyal P."/>
            <person name="Kim T.-S."/>
            <person name="Lee W.-H."/>
            <person name="Kawkins C."/>
            <person name="Kim C.-K."/>
            <person name="Kim J.S."/>
            <person name="Ahn B.O."/>
            <person name="Rhee S.Y."/>
            <person name="Sohng J.K."/>
        </authorList>
    </citation>
    <scope>NUCLEOTIDE SEQUENCE</scope>
    <source>
        <tissue evidence="3">Leaf</tissue>
    </source>
</reference>
<organism evidence="3 4">
    <name type="scientific">Senna tora</name>
    <dbReference type="NCBI Taxonomy" id="362788"/>
    <lineage>
        <taxon>Eukaryota</taxon>
        <taxon>Viridiplantae</taxon>
        <taxon>Streptophyta</taxon>
        <taxon>Embryophyta</taxon>
        <taxon>Tracheophyta</taxon>
        <taxon>Spermatophyta</taxon>
        <taxon>Magnoliopsida</taxon>
        <taxon>eudicotyledons</taxon>
        <taxon>Gunneridae</taxon>
        <taxon>Pentapetalae</taxon>
        <taxon>rosids</taxon>
        <taxon>fabids</taxon>
        <taxon>Fabales</taxon>
        <taxon>Fabaceae</taxon>
        <taxon>Caesalpinioideae</taxon>
        <taxon>Cassia clade</taxon>
        <taxon>Senna</taxon>
    </lineage>
</organism>
<dbReference type="OrthoDB" id="5835829at2759"/>
<keyword evidence="2 3" id="KW-0808">Transferase</keyword>
<dbReference type="GO" id="GO:0080044">
    <property type="term" value="F:quercetin 7-O-glucosyltransferase activity"/>
    <property type="evidence" value="ECO:0007669"/>
    <property type="project" value="TreeGrafter"/>
</dbReference>
<gene>
    <name evidence="3" type="ORF">G2W53_016135</name>
</gene>
<dbReference type="PANTHER" id="PTHR11926:SF774">
    <property type="entry name" value="UDP-GLYCOSYLTRANSFERASE 85A1-RELATED"/>
    <property type="match status" value="1"/>
</dbReference>
<name>A0A834WX61_9FABA</name>
<dbReference type="Proteomes" id="UP000634136">
    <property type="component" value="Unassembled WGS sequence"/>
</dbReference>
<dbReference type="AlphaFoldDB" id="A0A834WX61"/>
<dbReference type="EMBL" id="JAAIUW010000005">
    <property type="protein sequence ID" value="KAF7833802.1"/>
    <property type="molecule type" value="Genomic_DNA"/>
</dbReference>
<protein>
    <submittedName>
        <fullName evidence="3">UDP-glycosyltransferase 87A1-like</fullName>
    </submittedName>
</protein>
<evidence type="ECO:0000256" key="1">
    <source>
        <dbReference type="ARBA" id="ARBA00009995"/>
    </source>
</evidence>
<dbReference type="Gene3D" id="3.40.50.2000">
    <property type="entry name" value="Glycogen Phosphorylase B"/>
    <property type="match status" value="2"/>
</dbReference>
<dbReference type="InterPro" id="IPR002213">
    <property type="entry name" value="UDP_glucos_trans"/>
</dbReference>
<dbReference type="CDD" id="cd03784">
    <property type="entry name" value="GT1_Gtf-like"/>
    <property type="match status" value="1"/>
</dbReference>
<evidence type="ECO:0000313" key="3">
    <source>
        <dbReference type="EMBL" id="KAF7833802.1"/>
    </source>
</evidence>
<accession>A0A834WX61</accession>
<dbReference type="SUPFAM" id="SSF53756">
    <property type="entry name" value="UDP-Glycosyltransferase/glycogen phosphorylase"/>
    <property type="match status" value="1"/>
</dbReference>
<dbReference type="Pfam" id="PF00201">
    <property type="entry name" value="UDPGT"/>
    <property type="match status" value="1"/>
</dbReference>
<comment type="similarity">
    <text evidence="1">Belongs to the UDP-glycosyltransferase family.</text>
</comment>
<sequence length="441" mass="49895">MEVIPPPTTACHVVAMPYPGRGHINPVLNFCKLLLSYNSDILVSFVVTEEWLGFIGGSEPKPHRNFRFITIPNVIPSELARAADLFGFFQAVMTKMEAPFEELLHRLEPPPTLIVYDTMMSWVVGVGNRRNISVASFWPMSASFFSVFHHYHLLEENGDYPVNALEMGEKRVDYFPGISPTRLIDFPLSDGSSRCREVLQLLSKSLSCLPKVQYLLFPSTYELEPQAIHVLKSELSLPIYHIGPAISYLTLPSTLSSDLSYFQWLDNQPNNSVLYISQGSFLSVSNAQIEEIAAGLLQSGVRFFWVARKETSRIKEMMMCGGKNTMGLVLEWCDQLRVLLHPAIGGFWSHCGWSSTMEGVFAGVPFLTFPIVMDQQLNSKMIVEDWKRDEIAELVKKFMDLNDDMRKRVKELRQMCQLSIAKGGSSESNINAFMRDITKRG</sequence>
<comment type="caution">
    <text evidence="3">The sequence shown here is derived from an EMBL/GenBank/DDBJ whole genome shotgun (WGS) entry which is preliminary data.</text>
</comment>